<feature type="transmembrane region" description="Helical" evidence="12">
    <location>
        <begin position="12"/>
        <end position="30"/>
    </location>
</feature>
<evidence type="ECO:0000256" key="3">
    <source>
        <dbReference type="ARBA" id="ARBA00011557"/>
    </source>
</evidence>
<organism evidence="14 15">
    <name type="scientific">Limibacillus halophilus</name>
    <dbReference type="NCBI Taxonomy" id="1579333"/>
    <lineage>
        <taxon>Bacteria</taxon>
        <taxon>Pseudomonadati</taxon>
        <taxon>Pseudomonadota</taxon>
        <taxon>Alphaproteobacteria</taxon>
        <taxon>Rhodospirillales</taxon>
        <taxon>Rhodovibrionaceae</taxon>
        <taxon>Limibacillus</taxon>
    </lineage>
</organism>
<dbReference type="PANTHER" id="PTHR43227">
    <property type="entry name" value="BLL4140 PROTEIN"/>
    <property type="match status" value="1"/>
</dbReference>
<protein>
    <recommendedName>
        <fullName evidence="11">sn-glycerol-3-phosphate transport system permease protein UgpA</fullName>
    </recommendedName>
</protein>
<dbReference type="GO" id="GO:0055085">
    <property type="term" value="P:transmembrane transport"/>
    <property type="evidence" value="ECO:0007669"/>
    <property type="project" value="InterPro"/>
</dbReference>
<keyword evidence="4 12" id="KW-0813">Transport</keyword>
<dbReference type="Proteomes" id="UP000581135">
    <property type="component" value="Unassembled WGS sequence"/>
</dbReference>
<accession>A0A839SY05</accession>
<name>A0A839SY05_9PROT</name>
<dbReference type="InterPro" id="IPR050809">
    <property type="entry name" value="UgpAE/MalFG_permease"/>
</dbReference>
<evidence type="ECO:0000256" key="9">
    <source>
        <dbReference type="ARBA" id="ARBA00023136"/>
    </source>
</evidence>
<keyword evidence="5" id="KW-1003">Cell membrane</keyword>
<dbReference type="GO" id="GO:0005886">
    <property type="term" value="C:plasma membrane"/>
    <property type="evidence" value="ECO:0007669"/>
    <property type="project" value="UniProtKB-SubCell"/>
</dbReference>
<evidence type="ECO:0000256" key="10">
    <source>
        <dbReference type="ARBA" id="ARBA00037054"/>
    </source>
</evidence>
<keyword evidence="7 12" id="KW-0812">Transmembrane</keyword>
<evidence type="ECO:0000256" key="2">
    <source>
        <dbReference type="ARBA" id="ARBA00009306"/>
    </source>
</evidence>
<dbReference type="SUPFAM" id="SSF161098">
    <property type="entry name" value="MetI-like"/>
    <property type="match status" value="1"/>
</dbReference>
<dbReference type="RefSeq" id="WP_183417232.1">
    <property type="nucleotide sequence ID" value="NZ_JACHXA010000008.1"/>
</dbReference>
<comment type="similarity">
    <text evidence="2 12">Belongs to the binding-protein-dependent transport system permease family.</text>
</comment>
<comment type="caution">
    <text evidence="14">The sequence shown here is derived from an EMBL/GenBank/DDBJ whole genome shotgun (WGS) entry which is preliminary data.</text>
</comment>
<dbReference type="PANTHER" id="PTHR43227:SF9">
    <property type="entry name" value="SN-GLYCEROL-3-PHOSPHATE TRANSPORT SYSTEM PERMEASE PROTEIN UGPA"/>
    <property type="match status" value="1"/>
</dbReference>
<dbReference type="Pfam" id="PF00528">
    <property type="entry name" value="BPD_transp_1"/>
    <property type="match status" value="1"/>
</dbReference>
<feature type="transmembrane region" description="Helical" evidence="12">
    <location>
        <begin position="156"/>
        <end position="180"/>
    </location>
</feature>
<dbReference type="CDD" id="cd06261">
    <property type="entry name" value="TM_PBP2"/>
    <property type="match status" value="1"/>
</dbReference>
<keyword evidence="15" id="KW-1185">Reference proteome</keyword>
<feature type="transmembrane region" description="Helical" evidence="12">
    <location>
        <begin position="108"/>
        <end position="128"/>
    </location>
</feature>
<evidence type="ECO:0000256" key="12">
    <source>
        <dbReference type="RuleBase" id="RU363032"/>
    </source>
</evidence>
<reference evidence="14 15" key="1">
    <citation type="submission" date="2020-08" db="EMBL/GenBank/DDBJ databases">
        <title>Genomic Encyclopedia of Type Strains, Phase III (KMG-III): the genomes of soil and plant-associated and newly described type strains.</title>
        <authorList>
            <person name="Whitman W."/>
        </authorList>
    </citation>
    <scope>NUCLEOTIDE SEQUENCE [LARGE SCALE GENOMIC DNA]</scope>
    <source>
        <strain evidence="14 15">CECT 8803</strain>
    </source>
</reference>
<dbReference type="NCBIfam" id="NF007852">
    <property type="entry name" value="PRK10561.1"/>
    <property type="match status" value="1"/>
</dbReference>
<dbReference type="InterPro" id="IPR000515">
    <property type="entry name" value="MetI-like"/>
</dbReference>
<dbReference type="InterPro" id="IPR035906">
    <property type="entry name" value="MetI-like_sf"/>
</dbReference>
<evidence type="ECO:0000256" key="4">
    <source>
        <dbReference type="ARBA" id="ARBA00022448"/>
    </source>
</evidence>
<proteinExistence type="inferred from homology"/>
<feature type="domain" description="ABC transmembrane type-1" evidence="13">
    <location>
        <begin position="71"/>
        <end position="283"/>
    </location>
</feature>
<evidence type="ECO:0000256" key="6">
    <source>
        <dbReference type="ARBA" id="ARBA00022519"/>
    </source>
</evidence>
<evidence type="ECO:0000256" key="11">
    <source>
        <dbReference type="ARBA" id="ARBA00040780"/>
    </source>
</evidence>
<evidence type="ECO:0000256" key="7">
    <source>
        <dbReference type="ARBA" id="ARBA00022692"/>
    </source>
</evidence>
<comment type="subunit">
    <text evidence="3">The complex is composed of two ATP-binding proteins (UgpC), two transmembrane proteins (UgpA and UgpE) and a solute-binding protein (UgpB).</text>
</comment>
<sequence length="293" mass="32649">MQKRVIFQNKGLPYLLLLPQLVITALFFLWPAGQAIYQSAFIPDPFGLKSQFVGLGNFEFLLGDRYYLESFRTTAVFSLLVAAVSMGLALLMAVLADRVIKAAMVYRTLLIWPYAVAPAIAGVLWLFLFNPSIGLVAYYLKQMGYDWNHVLNGDEAMALVVVAASWKQISYNFLFFLAGLQAIPRSLLEAAAIDGAGAWRRFWTIVFPLLSPTTFFLLVVNLVYAFFDTFGIIHTVTAGGPERSTMILVYKVFADGFVGQDLGSSAAQSVILLLVVGLLTVVQFRFIERRVHY</sequence>
<evidence type="ECO:0000256" key="8">
    <source>
        <dbReference type="ARBA" id="ARBA00022989"/>
    </source>
</evidence>
<feature type="transmembrane region" description="Helical" evidence="12">
    <location>
        <begin position="201"/>
        <end position="227"/>
    </location>
</feature>
<evidence type="ECO:0000259" key="13">
    <source>
        <dbReference type="PROSITE" id="PS50928"/>
    </source>
</evidence>
<evidence type="ECO:0000313" key="15">
    <source>
        <dbReference type="Proteomes" id="UP000581135"/>
    </source>
</evidence>
<evidence type="ECO:0000313" key="14">
    <source>
        <dbReference type="EMBL" id="MBB3066416.1"/>
    </source>
</evidence>
<dbReference type="EMBL" id="JACHXA010000008">
    <property type="protein sequence ID" value="MBB3066416.1"/>
    <property type="molecule type" value="Genomic_DNA"/>
</dbReference>
<feature type="transmembrane region" description="Helical" evidence="12">
    <location>
        <begin position="75"/>
        <end position="96"/>
    </location>
</feature>
<gene>
    <name evidence="14" type="ORF">FHR98_002722</name>
</gene>
<keyword evidence="8 12" id="KW-1133">Transmembrane helix</keyword>
<feature type="transmembrane region" description="Helical" evidence="12">
    <location>
        <begin position="266"/>
        <end position="287"/>
    </location>
</feature>
<dbReference type="AlphaFoldDB" id="A0A839SY05"/>
<dbReference type="Gene3D" id="1.10.3720.10">
    <property type="entry name" value="MetI-like"/>
    <property type="match status" value="1"/>
</dbReference>
<comment type="subcellular location">
    <subcellularLocation>
        <location evidence="1">Cell inner membrane</location>
        <topology evidence="1">Multi-pass membrane protein</topology>
    </subcellularLocation>
    <subcellularLocation>
        <location evidence="12">Cell membrane</location>
        <topology evidence="12">Multi-pass membrane protein</topology>
    </subcellularLocation>
</comment>
<evidence type="ECO:0000256" key="1">
    <source>
        <dbReference type="ARBA" id="ARBA00004429"/>
    </source>
</evidence>
<dbReference type="PROSITE" id="PS50928">
    <property type="entry name" value="ABC_TM1"/>
    <property type="match status" value="1"/>
</dbReference>
<comment type="function">
    <text evidence="10">Part of the ABC transporter complex UgpBAEC involved in sn-glycerol-3-phosphate (G3P) import. Probably responsible for the translocation of the substrate across the membrane.</text>
</comment>
<evidence type="ECO:0000256" key="5">
    <source>
        <dbReference type="ARBA" id="ARBA00022475"/>
    </source>
</evidence>
<keyword evidence="9 12" id="KW-0472">Membrane</keyword>
<keyword evidence="6" id="KW-0997">Cell inner membrane</keyword>